<evidence type="ECO:0000256" key="1">
    <source>
        <dbReference type="ARBA" id="ARBA00004236"/>
    </source>
</evidence>
<sequence>MKNLGWGLEMTLLGMGAVFLLLIMLMGVLMAVGRIDRLSLRRRGSEQLEAPREEEDDRAVDVVVSDPSGLTPEQIAAIGVAVMVHVEVRRKEAAPVHRVHPPGSRLWASRWVADGRSAQMHNTQMHRTGR</sequence>
<dbReference type="Proteomes" id="UP000075221">
    <property type="component" value="Chromosome"/>
</dbReference>
<keyword evidence="3 6" id="KW-0812">Transmembrane</keyword>
<dbReference type="GO" id="GO:0005886">
    <property type="term" value="C:plasma membrane"/>
    <property type="evidence" value="ECO:0007669"/>
    <property type="project" value="UniProtKB-SubCell"/>
</dbReference>
<reference evidence="7 9" key="2">
    <citation type="submission" date="2016-02" db="EMBL/GenBank/DDBJ databases">
        <title>Complete Genome Sequence of Propionibacterium acidipropionici ATCC 55737.</title>
        <authorList>
            <person name="Luna Flores C.H."/>
            <person name="Nielsen L.K."/>
            <person name="Marcellin E."/>
        </authorList>
    </citation>
    <scope>NUCLEOTIDE SEQUENCE [LARGE SCALE GENOMIC DNA]</scope>
    <source>
        <strain evidence="7 9">ATCC 55737</strain>
    </source>
</reference>
<dbReference type="EMBL" id="CP014352">
    <property type="protein sequence ID" value="AMS05893.1"/>
    <property type="molecule type" value="Genomic_DNA"/>
</dbReference>
<evidence type="ECO:0000256" key="3">
    <source>
        <dbReference type="ARBA" id="ARBA00022692"/>
    </source>
</evidence>
<dbReference type="EMBL" id="CP015970">
    <property type="protein sequence ID" value="AOZ47357.1"/>
    <property type="molecule type" value="Genomic_DNA"/>
</dbReference>
<dbReference type="GO" id="GO:0015081">
    <property type="term" value="F:sodium ion transmembrane transporter activity"/>
    <property type="evidence" value="ECO:0007669"/>
    <property type="project" value="InterPro"/>
</dbReference>
<evidence type="ECO:0000313" key="9">
    <source>
        <dbReference type="Proteomes" id="UP000075221"/>
    </source>
</evidence>
<dbReference type="InterPro" id="IPR005899">
    <property type="entry name" value="Na_pump_deCOase"/>
</dbReference>
<dbReference type="GO" id="GO:0036376">
    <property type="term" value="P:sodium ion export across plasma membrane"/>
    <property type="evidence" value="ECO:0007669"/>
    <property type="project" value="InterPro"/>
</dbReference>
<gene>
    <name evidence="8" type="ORF">A8L58_12475</name>
    <name evidence="7" type="ORF">AXH35_11035</name>
</gene>
<evidence type="ECO:0000256" key="4">
    <source>
        <dbReference type="ARBA" id="ARBA00022989"/>
    </source>
</evidence>
<evidence type="ECO:0000256" key="2">
    <source>
        <dbReference type="ARBA" id="ARBA00022475"/>
    </source>
</evidence>
<dbReference type="RefSeq" id="WP_015068984.1">
    <property type="nucleotide sequence ID" value="NZ_CP014352.1"/>
</dbReference>
<evidence type="ECO:0000313" key="8">
    <source>
        <dbReference type="EMBL" id="AOZ47357.1"/>
    </source>
</evidence>
<dbReference type="Proteomes" id="UP000178666">
    <property type="component" value="Chromosome"/>
</dbReference>
<accession>A0AAC9ANU1</accession>
<name>A0AAC9ANU1_9ACTN</name>
<evidence type="ECO:0000256" key="5">
    <source>
        <dbReference type="ARBA" id="ARBA00023136"/>
    </source>
</evidence>
<reference evidence="8 10" key="1">
    <citation type="journal article" date="2016" name="Plant Dis.">
        <title>Improved production of propionic acid using genome shuffling.</title>
        <authorList>
            <person name="Luna-Flores C.H."/>
            <person name="Palfreyman R.W."/>
            <person name="Kromer J.O."/>
            <person name="Nielsen L.K."/>
            <person name="Marcellin E."/>
        </authorList>
    </citation>
    <scope>NUCLEOTIDE SEQUENCE [LARGE SCALE GENOMIC DNA]</scope>
    <source>
        <strain evidence="8 10">F3E8</strain>
    </source>
</reference>
<proteinExistence type="predicted"/>
<keyword evidence="2" id="KW-1003">Cell membrane</keyword>
<organism evidence="7 9">
    <name type="scientific">Acidipropionibacterium acidipropionici</name>
    <dbReference type="NCBI Taxonomy" id="1748"/>
    <lineage>
        <taxon>Bacteria</taxon>
        <taxon>Bacillati</taxon>
        <taxon>Actinomycetota</taxon>
        <taxon>Actinomycetes</taxon>
        <taxon>Propionibacteriales</taxon>
        <taxon>Propionibacteriaceae</taxon>
        <taxon>Acidipropionibacterium</taxon>
    </lineage>
</organism>
<keyword evidence="4 6" id="KW-1133">Transmembrane helix</keyword>
<dbReference type="Pfam" id="PF04277">
    <property type="entry name" value="OAD_gamma"/>
    <property type="match status" value="1"/>
</dbReference>
<feature type="transmembrane region" description="Helical" evidence="6">
    <location>
        <begin position="12"/>
        <end position="33"/>
    </location>
</feature>
<evidence type="ECO:0000256" key="6">
    <source>
        <dbReference type="SAM" id="Phobius"/>
    </source>
</evidence>
<evidence type="ECO:0000313" key="10">
    <source>
        <dbReference type="Proteomes" id="UP000178666"/>
    </source>
</evidence>
<dbReference type="AlphaFoldDB" id="A0AAC9ANU1"/>
<protein>
    <submittedName>
        <fullName evidence="7">Uncharacterized protein</fullName>
    </submittedName>
</protein>
<keyword evidence="10" id="KW-1185">Reference proteome</keyword>
<comment type="subcellular location">
    <subcellularLocation>
        <location evidence="1">Cell membrane</location>
    </subcellularLocation>
</comment>
<evidence type="ECO:0000313" key="7">
    <source>
        <dbReference type="EMBL" id="AMS05893.1"/>
    </source>
</evidence>
<keyword evidence="5 6" id="KW-0472">Membrane</keyword>